<accession>A0A1W1VHF0</accession>
<evidence type="ECO:0000256" key="3">
    <source>
        <dbReference type="ARBA" id="ARBA00023004"/>
    </source>
</evidence>
<dbReference type="Pfam" id="PF00384">
    <property type="entry name" value="Molybdopterin"/>
    <property type="match status" value="1"/>
</dbReference>
<dbReference type="GO" id="GO:0046872">
    <property type="term" value="F:metal ion binding"/>
    <property type="evidence" value="ECO:0007669"/>
    <property type="project" value="UniProtKB-KW"/>
</dbReference>
<dbReference type="STRING" id="698762.SAMN00808754_0641"/>
<dbReference type="Gene3D" id="3.40.50.740">
    <property type="match status" value="1"/>
</dbReference>
<dbReference type="Pfam" id="PF04879">
    <property type="entry name" value="Molybdop_Fe4S4"/>
    <property type="match status" value="1"/>
</dbReference>
<dbReference type="Gene3D" id="2.40.40.20">
    <property type="match status" value="1"/>
</dbReference>
<dbReference type="Gene3D" id="3.30.2070.10">
    <property type="entry name" value="Formate dehydrogenase/DMSO reductase"/>
    <property type="match status" value="1"/>
</dbReference>
<comment type="similarity">
    <text evidence="1">Belongs to the prokaryotic molybdopterin-containing oxidoreductase family.</text>
</comment>
<dbReference type="Gene3D" id="3.40.228.10">
    <property type="entry name" value="Dimethylsulfoxide Reductase, domain 2"/>
    <property type="match status" value="1"/>
</dbReference>
<gene>
    <name evidence="6" type="ORF">SAMN00808754_0641</name>
</gene>
<keyword evidence="7" id="KW-1185">Reference proteome</keyword>
<dbReference type="InterPro" id="IPR006963">
    <property type="entry name" value="Mopterin_OxRdtase_4Fe-4S_dom"/>
</dbReference>
<reference evidence="6 7" key="1">
    <citation type="submission" date="2017-04" db="EMBL/GenBank/DDBJ databases">
        <authorList>
            <person name="Afonso C.L."/>
            <person name="Miller P.J."/>
            <person name="Scott M.A."/>
            <person name="Spackman E."/>
            <person name="Goraichik I."/>
            <person name="Dimitrov K.M."/>
            <person name="Suarez D.L."/>
            <person name="Swayne D.E."/>
        </authorList>
    </citation>
    <scope>NUCLEOTIDE SEQUENCE [LARGE SCALE GENOMIC DNA]</scope>
    <source>
        <strain evidence="6 7">ToBE</strain>
    </source>
</reference>
<dbReference type="GO" id="GO:0016491">
    <property type="term" value="F:oxidoreductase activity"/>
    <property type="evidence" value="ECO:0007669"/>
    <property type="project" value="InterPro"/>
</dbReference>
<proteinExistence type="inferred from homology"/>
<dbReference type="EMBL" id="LT838272">
    <property type="protein sequence ID" value="SMB92471.1"/>
    <property type="molecule type" value="Genomic_DNA"/>
</dbReference>
<keyword evidence="4" id="KW-0411">Iron-sulfur</keyword>
<evidence type="ECO:0000259" key="5">
    <source>
        <dbReference type="PROSITE" id="PS51669"/>
    </source>
</evidence>
<evidence type="ECO:0000256" key="2">
    <source>
        <dbReference type="ARBA" id="ARBA00022723"/>
    </source>
</evidence>
<evidence type="ECO:0000313" key="7">
    <source>
        <dbReference type="Proteomes" id="UP000192569"/>
    </source>
</evidence>
<organism evidence="6 7">
    <name type="scientific">Thermanaeromonas toyohensis ToBE</name>
    <dbReference type="NCBI Taxonomy" id="698762"/>
    <lineage>
        <taxon>Bacteria</taxon>
        <taxon>Bacillati</taxon>
        <taxon>Bacillota</taxon>
        <taxon>Clostridia</taxon>
        <taxon>Neomoorellales</taxon>
        <taxon>Neomoorellaceae</taxon>
        <taxon>Thermanaeromonas</taxon>
    </lineage>
</organism>
<dbReference type="PANTHER" id="PTHR43742">
    <property type="entry name" value="TRIMETHYLAMINE-N-OXIDE REDUCTASE"/>
    <property type="match status" value="1"/>
</dbReference>
<dbReference type="InterPro" id="IPR050612">
    <property type="entry name" value="Prok_Mopterin_Oxidored"/>
</dbReference>
<keyword evidence="3" id="KW-0408">Iron</keyword>
<evidence type="ECO:0000256" key="1">
    <source>
        <dbReference type="ARBA" id="ARBA00010312"/>
    </source>
</evidence>
<dbReference type="Gene3D" id="2.20.25.90">
    <property type="entry name" value="ADC-like domains"/>
    <property type="match status" value="1"/>
</dbReference>
<evidence type="ECO:0000256" key="4">
    <source>
        <dbReference type="ARBA" id="ARBA00023014"/>
    </source>
</evidence>
<sequence length="677" mass="74479">MPYSLKKSVCGLCNGGCGLLIKVDQEGKICAVYGDPENPWNKGRICPKPMEAAQSLNHPLRVRHPLKKERGFYRRITWEEALDHIAPQWKEAREKGGNSAVAAIISKVGGSHSKFALSVFAELTGLNTYGTAPVCYESERKVRISLFGSAATPNPLSDVVEARLVILLGNNLAQTKAGQFPWIKEAQRKGTKVIVIDVRYTETACQADQFIRVRPGTDAALGLALLNFIITRGYYDRELVEKHTLGFEELARAVEACTPEWAAAITGVEVDTILALGQDLANLRPALLYPGRGVCCVNNGAPALWSFEALMALLGNIGKPGGGIISHIVDYGKMQGLIPEGLRAKPEVKYTAQELYQAMLEGKIRVLYIAGNPAATWPDSNLMREALRRVPLVIHHTLFFDDTSAQADIILPATHWLEEAGVQASVHRVLQWREAVTQPPPEAKPAAEFFRLLAGRLGLPLEYFPTDPAAAWELERQYTPQVSGISVAALKEAKGGISYPCRQGEAPQRRLYSRLNFGTPSGKIELYQRDPKVLPAAVPSYLDPLQGPGNDPHLKNEYPFFLSTAKVAYHYHTQNQYSSFAGRVGKPYLEINAELARVLGIREGEKIEVETRFGSLALPARLSTAVPPDCFFTQPYYSEAGTGLKPANSLYPIEVDPVGGNFIQKNLQCRLKRDLRG</sequence>
<dbReference type="AlphaFoldDB" id="A0A1W1VHF0"/>
<name>A0A1W1VHF0_9FIRM</name>
<dbReference type="GO" id="GO:0043546">
    <property type="term" value="F:molybdopterin cofactor binding"/>
    <property type="evidence" value="ECO:0007669"/>
    <property type="project" value="InterPro"/>
</dbReference>
<feature type="domain" description="4Fe-4S Mo/W bis-MGD-type" evidence="5">
    <location>
        <begin position="3"/>
        <end position="60"/>
    </location>
</feature>
<dbReference type="Proteomes" id="UP000192569">
    <property type="component" value="Chromosome I"/>
</dbReference>
<dbReference type="SUPFAM" id="SSF53706">
    <property type="entry name" value="Formate dehydrogenase/DMSO reductase, domains 1-3"/>
    <property type="match status" value="1"/>
</dbReference>
<keyword evidence="2" id="KW-0479">Metal-binding</keyword>
<evidence type="ECO:0000313" key="6">
    <source>
        <dbReference type="EMBL" id="SMB92471.1"/>
    </source>
</evidence>
<dbReference type="Pfam" id="PF01568">
    <property type="entry name" value="Molydop_binding"/>
    <property type="match status" value="1"/>
</dbReference>
<dbReference type="PANTHER" id="PTHR43742:SF2">
    <property type="entry name" value="ASSIMILATORY NITRATE REDUCTASE CATALYTIC SUBUNIT"/>
    <property type="match status" value="1"/>
</dbReference>
<dbReference type="PROSITE" id="PS51669">
    <property type="entry name" value="4FE4S_MOW_BIS_MGD"/>
    <property type="match status" value="1"/>
</dbReference>
<protein>
    <submittedName>
        <fullName evidence="6">Formate dehydrogenase major subunit</fullName>
    </submittedName>
</protein>
<dbReference type="InterPro" id="IPR006657">
    <property type="entry name" value="MoPterin_dinucl-bd_dom"/>
</dbReference>
<dbReference type="InterPro" id="IPR006656">
    <property type="entry name" value="Mopterin_OxRdtase"/>
</dbReference>
<dbReference type="SMART" id="SM00926">
    <property type="entry name" value="Molybdop_Fe4S4"/>
    <property type="match status" value="1"/>
</dbReference>
<dbReference type="InterPro" id="IPR009010">
    <property type="entry name" value="Asp_de-COase-like_dom_sf"/>
</dbReference>
<dbReference type="SUPFAM" id="SSF50692">
    <property type="entry name" value="ADC-like"/>
    <property type="match status" value="1"/>
</dbReference>
<dbReference type="GO" id="GO:0051536">
    <property type="term" value="F:iron-sulfur cluster binding"/>
    <property type="evidence" value="ECO:0007669"/>
    <property type="project" value="UniProtKB-KW"/>
</dbReference>